<gene>
    <name evidence="1" type="ORF">K3G42_002177</name>
</gene>
<evidence type="ECO:0000313" key="2">
    <source>
        <dbReference type="Proteomes" id="UP000827872"/>
    </source>
</evidence>
<comment type="caution">
    <text evidence="1">The sequence shown here is derived from an EMBL/GenBank/DDBJ whole genome shotgun (WGS) entry which is preliminary data.</text>
</comment>
<proteinExistence type="predicted"/>
<dbReference type="EMBL" id="CM037616">
    <property type="protein sequence ID" value="KAH7991153.1"/>
    <property type="molecule type" value="Genomic_DNA"/>
</dbReference>
<protein>
    <submittedName>
        <fullName evidence="1">Uncharacterized protein</fullName>
    </submittedName>
</protein>
<evidence type="ECO:0000313" key="1">
    <source>
        <dbReference type="EMBL" id="KAH7991153.1"/>
    </source>
</evidence>
<reference evidence="1" key="1">
    <citation type="submission" date="2021-08" db="EMBL/GenBank/DDBJ databases">
        <title>The first chromosome-level gecko genome reveals the dynamic sex chromosomes of Neotropical dwarf geckos (Sphaerodactylidae: Sphaerodactylus).</title>
        <authorList>
            <person name="Pinto B.J."/>
            <person name="Keating S.E."/>
            <person name="Gamble T."/>
        </authorList>
    </citation>
    <scope>NUCLEOTIDE SEQUENCE</scope>
    <source>
        <strain evidence="1">TG3544</strain>
    </source>
</reference>
<organism evidence="1 2">
    <name type="scientific">Sphaerodactylus townsendi</name>
    <dbReference type="NCBI Taxonomy" id="933632"/>
    <lineage>
        <taxon>Eukaryota</taxon>
        <taxon>Metazoa</taxon>
        <taxon>Chordata</taxon>
        <taxon>Craniata</taxon>
        <taxon>Vertebrata</taxon>
        <taxon>Euteleostomi</taxon>
        <taxon>Lepidosauria</taxon>
        <taxon>Squamata</taxon>
        <taxon>Bifurcata</taxon>
        <taxon>Gekkota</taxon>
        <taxon>Sphaerodactylidae</taxon>
        <taxon>Sphaerodactylus</taxon>
    </lineage>
</organism>
<sequence>MLCQLMKEIDDEITADGKTLQVMMPPKTGLDQTLEKTFLQQAGLDQCIGYAGLQHLLNKFMASVSHLKTDGFSLKACQKIIQDFSKNGTGRLALPEYMQLWTQINNWEGIFIAYDMDKSGTMNFNEMRLALDAAGFHLNKQTIMALVQIYGNPWLQIDFDDFVSLMVHVEAAFQRCRSQDSNNDGLVYMTQKEWMELINSSIPKRPTL</sequence>
<name>A0ACB8EF93_9SAUR</name>
<keyword evidence="2" id="KW-1185">Reference proteome</keyword>
<accession>A0ACB8EF93</accession>
<dbReference type="Proteomes" id="UP000827872">
    <property type="component" value="Linkage Group LG03"/>
</dbReference>